<dbReference type="Pfam" id="PF00122">
    <property type="entry name" value="E1-E2_ATPase"/>
    <property type="match status" value="1"/>
</dbReference>
<feature type="transmembrane region" description="Helical" evidence="10">
    <location>
        <begin position="124"/>
        <end position="146"/>
    </location>
</feature>
<dbReference type="InterPro" id="IPR023299">
    <property type="entry name" value="ATPase_P-typ_cyto_dom_N"/>
</dbReference>
<keyword evidence="9 10" id="KW-0472">Membrane</keyword>
<dbReference type="InterPro" id="IPR023298">
    <property type="entry name" value="ATPase_P-typ_TM_dom_sf"/>
</dbReference>
<feature type="domain" description="HMA" evidence="11">
    <location>
        <begin position="12"/>
        <end position="76"/>
    </location>
</feature>
<keyword evidence="4 10" id="KW-0479">Metal-binding</keyword>
<evidence type="ECO:0000256" key="1">
    <source>
        <dbReference type="ARBA" id="ARBA00004651"/>
    </source>
</evidence>
<keyword evidence="7" id="KW-1278">Translocase</keyword>
<evidence type="ECO:0000256" key="7">
    <source>
        <dbReference type="ARBA" id="ARBA00022967"/>
    </source>
</evidence>
<comment type="caution">
    <text evidence="12">The sequence shown here is derived from an EMBL/GenBank/DDBJ whole genome shotgun (WGS) entry which is preliminary data.</text>
</comment>
<dbReference type="InterPro" id="IPR027256">
    <property type="entry name" value="P-typ_ATPase_IB"/>
</dbReference>
<dbReference type="PROSITE" id="PS50846">
    <property type="entry name" value="HMA_2"/>
    <property type="match status" value="1"/>
</dbReference>
<dbReference type="InterPro" id="IPR036163">
    <property type="entry name" value="HMA_dom_sf"/>
</dbReference>
<dbReference type="Proteomes" id="UP000245639">
    <property type="component" value="Unassembled WGS sequence"/>
</dbReference>
<sequence length="716" mass="73773">MTLAATERHPEGDVELAIEGMTCAACAARIERRLERLDGVRARVDLAAERARVALTTPVAVEELVATVERLGFGARPVTDDRPPAPADGRVERSLRRRVAVALLLGLPVAHVSMGLAVDPALRFAGSPLVLLTLAAPVVTWCAWPFHRAAVVNLRHGTASMDTLVSLGIIASVAGSIVSGPLYLDVALVVTLFLLVGRLFEAGARRRAGEAVRALAALRPRDAVLRRNGEEVRVPVSWLRAGDEIVARPGEALAADGEVVEGECALDTSVLTGEAAPREAGRGDSVEAGAIVVGGRLVVRVTRAATDSGLARMVQLVERTRTERANAQRLADRICAIFVPAVLALAAATFAGWTIVGGPAFAASLSVLVIACPCALGLATPMALMAATDRGAREGIFLTGHRALEAAHAVDVVVLDKTGTVTTGRMSVVDVAAAPGVDIRDVVRWAAAVENASEHPLAAALVALARESVGTPPPVTGFTSLSGLGARGTVEGATVTVGSARLLDAEGLDPDVVDVAGWERAGRTTVLVGRNGVVVGAFALVDEVKPEAAAAVATLRDLDVRTVLLTGDHKAAARRAAEEIGVDDVVAGVDPDEKAAAIDRLRAAGASVAMVGDGVNDSPALARADLGLAMGSGTDVALGTADMILVRDRLDVVPAALALARATRRTIRRNLAWAFAYNTAALPVAALGLLNPVVAGATMALSSAVVVASSLRLRRP</sequence>
<evidence type="ECO:0000256" key="3">
    <source>
        <dbReference type="ARBA" id="ARBA00022692"/>
    </source>
</evidence>
<dbReference type="SFLD" id="SFLDF00027">
    <property type="entry name" value="p-type_atpase"/>
    <property type="match status" value="1"/>
</dbReference>
<dbReference type="CDD" id="cd00371">
    <property type="entry name" value="HMA"/>
    <property type="match status" value="1"/>
</dbReference>
<evidence type="ECO:0000313" key="12">
    <source>
        <dbReference type="EMBL" id="PVZ11957.1"/>
    </source>
</evidence>
<keyword evidence="5 10" id="KW-0547">Nucleotide-binding</keyword>
<dbReference type="InterPro" id="IPR008250">
    <property type="entry name" value="ATPase_P-typ_transduc_dom_A_sf"/>
</dbReference>
<keyword evidence="8 10" id="KW-1133">Transmembrane helix</keyword>
<dbReference type="PROSITE" id="PS01047">
    <property type="entry name" value="HMA_1"/>
    <property type="match status" value="1"/>
</dbReference>
<evidence type="ECO:0000313" key="13">
    <source>
        <dbReference type="Proteomes" id="UP000245639"/>
    </source>
</evidence>
<dbReference type="GO" id="GO:0043682">
    <property type="term" value="F:P-type divalent copper transporter activity"/>
    <property type="evidence" value="ECO:0007669"/>
    <property type="project" value="TreeGrafter"/>
</dbReference>
<dbReference type="InterPro" id="IPR006121">
    <property type="entry name" value="HMA_dom"/>
</dbReference>
<feature type="transmembrane region" description="Helical" evidence="10">
    <location>
        <begin position="361"/>
        <end position="384"/>
    </location>
</feature>
<dbReference type="Pfam" id="PF00702">
    <property type="entry name" value="Hydrolase"/>
    <property type="match status" value="1"/>
</dbReference>
<keyword evidence="6 10" id="KW-0067">ATP-binding</keyword>
<proteinExistence type="inferred from homology"/>
<dbReference type="PROSITE" id="PS00154">
    <property type="entry name" value="ATPASE_E1_E2"/>
    <property type="match status" value="1"/>
</dbReference>
<evidence type="ECO:0000256" key="6">
    <source>
        <dbReference type="ARBA" id="ARBA00022840"/>
    </source>
</evidence>
<dbReference type="OrthoDB" id="7059309at2"/>
<comment type="subcellular location">
    <subcellularLocation>
        <location evidence="1">Cell membrane</location>
        <topology evidence="1">Multi-pass membrane protein</topology>
    </subcellularLocation>
</comment>
<protein>
    <submittedName>
        <fullName evidence="12">Cation-transporting P-type ATPase A/B/Cu+-exporting ATPase</fullName>
    </submittedName>
</protein>
<dbReference type="NCBIfam" id="TIGR01494">
    <property type="entry name" value="ATPase_P-type"/>
    <property type="match status" value="1"/>
</dbReference>
<dbReference type="Gene3D" id="2.70.150.10">
    <property type="entry name" value="Calcium-transporting ATPase, cytoplasmic transduction domain A"/>
    <property type="match status" value="1"/>
</dbReference>
<keyword evidence="13" id="KW-1185">Reference proteome</keyword>
<dbReference type="Gene3D" id="3.30.70.100">
    <property type="match status" value="1"/>
</dbReference>
<dbReference type="InterPro" id="IPR044492">
    <property type="entry name" value="P_typ_ATPase_HD_dom"/>
</dbReference>
<dbReference type="EMBL" id="QEKW01000003">
    <property type="protein sequence ID" value="PVZ11957.1"/>
    <property type="molecule type" value="Genomic_DNA"/>
</dbReference>
<evidence type="ECO:0000256" key="9">
    <source>
        <dbReference type="ARBA" id="ARBA00023136"/>
    </source>
</evidence>
<dbReference type="NCBIfam" id="TIGR01511">
    <property type="entry name" value="ATPase-IB1_Cu"/>
    <property type="match status" value="1"/>
</dbReference>
<dbReference type="InterPro" id="IPR017969">
    <property type="entry name" value="Heavy-metal-associated_CS"/>
</dbReference>
<evidence type="ECO:0000259" key="11">
    <source>
        <dbReference type="PROSITE" id="PS50846"/>
    </source>
</evidence>
<dbReference type="SUPFAM" id="SSF81665">
    <property type="entry name" value="Calcium ATPase, transmembrane domain M"/>
    <property type="match status" value="1"/>
</dbReference>
<evidence type="ECO:0000256" key="4">
    <source>
        <dbReference type="ARBA" id="ARBA00022723"/>
    </source>
</evidence>
<keyword evidence="10" id="KW-1003">Cell membrane</keyword>
<reference evidence="12 13" key="1">
    <citation type="submission" date="2018-04" db="EMBL/GenBank/DDBJ databases">
        <title>Genomic Encyclopedia of Type Strains, Phase IV (KMG-IV): sequencing the most valuable type-strain genomes for metagenomic binning, comparative biology and taxonomic classification.</title>
        <authorList>
            <person name="Goeker M."/>
        </authorList>
    </citation>
    <scope>NUCLEOTIDE SEQUENCE [LARGE SCALE GENOMIC DNA]</scope>
    <source>
        <strain evidence="12 13">DSM 45771</strain>
    </source>
</reference>
<dbReference type="PRINTS" id="PR00119">
    <property type="entry name" value="CATATPASE"/>
</dbReference>
<dbReference type="NCBIfam" id="TIGR01525">
    <property type="entry name" value="ATPase-IB_hvy"/>
    <property type="match status" value="1"/>
</dbReference>
<dbReference type="SFLD" id="SFLDG00002">
    <property type="entry name" value="C1.7:_P-type_atpase_like"/>
    <property type="match status" value="1"/>
</dbReference>
<dbReference type="PANTHER" id="PTHR43520">
    <property type="entry name" value="ATP7, ISOFORM B"/>
    <property type="match status" value="1"/>
</dbReference>
<feature type="transmembrane region" description="Helical" evidence="10">
    <location>
        <begin position="158"/>
        <end position="177"/>
    </location>
</feature>
<evidence type="ECO:0000256" key="8">
    <source>
        <dbReference type="ARBA" id="ARBA00022989"/>
    </source>
</evidence>
<dbReference type="SUPFAM" id="SSF55008">
    <property type="entry name" value="HMA, heavy metal-associated domain"/>
    <property type="match status" value="1"/>
</dbReference>
<comment type="similarity">
    <text evidence="2 10">Belongs to the cation transport ATPase (P-type) (TC 3.A.3) family. Type IB subfamily.</text>
</comment>
<dbReference type="Gene3D" id="3.40.1110.10">
    <property type="entry name" value="Calcium-transporting ATPase, cytoplasmic domain N"/>
    <property type="match status" value="1"/>
</dbReference>
<dbReference type="PRINTS" id="PR00941">
    <property type="entry name" value="CDATPASE"/>
</dbReference>
<dbReference type="Gene3D" id="3.40.50.1000">
    <property type="entry name" value="HAD superfamily/HAD-like"/>
    <property type="match status" value="1"/>
</dbReference>
<dbReference type="AlphaFoldDB" id="A0A2U1FIG8"/>
<dbReference type="GO" id="GO:0016887">
    <property type="term" value="F:ATP hydrolysis activity"/>
    <property type="evidence" value="ECO:0007669"/>
    <property type="project" value="InterPro"/>
</dbReference>
<dbReference type="RefSeq" id="WP_116707636.1">
    <property type="nucleotide sequence ID" value="NZ_QEKW01000003.1"/>
</dbReference>
<feature type="transmembrane region" description="Helical" evidence="10">
    <location>
        <begin position="671"/>
        <end position="690"/>
    </location>
</feature>
<dbReference type="GO" id="GO:0055070">
    <property type="term" value="P:copper ion homeostasis"/>
    <property type="evidence" value="ECO:0007669"/>
    <property type="project" value="TreeGrafter"/>
</dbReference>
<dbReference type="InterPro" id="IPR023214">
    <property type="entry name" value="HAD_sf"/>
</dbReference>
<accession>A0A2U1FIG8</accession>
<dbReference type="Pfam" id="PF00403">
    <property type="entry name" value="HMA"/>
    <property type="match status" value="1"/>
</dbReference>
<evidence type="ECO:0000256" key="5">
    <source>
        <dbReference type="ARBA" id="ARBA00022741"/>
    </source>
</evidence>
<feature type="transmembrane region" description="Helical" evidence="10">
    <location>
        <begin position="99"/>
        <end position="118"/>
    </location>
</feature>
<dbReference type="GO" id="GO:0005507">
    <property type="term" value="F:copper ion binding"/>
    <property type="evidence" value="ECO:0007669"/>
    <property type="project" value="TreeGrafter"/>
</dbReference>
<name>A0A2U1FIG8_9PSEU</name>
<organism evidence="12 13">
    <name type="scientific">Actinomycetospora cinnamomea</name>
    <dbReference type="NCBI Taxonomy" id="663609"/>
    <lineage>
        <taxon>Bacteria</taxon>
        <taxon>Bacillati</taxon>
        <taxon>Actinomycetota</taxon>
        <taxon>Actinomycetes</taxon>
        <taxon>Pseudonocardiales</taxon>
        <taxon>Pseudonocardiaceae</taxon>
        <taxon>Actinomycetospora</taxon>
    </lineage>
</organism>
<feature type="transmembrane region" description="Helical" evidence="10">
    <location>
        <begin position="183"/>
        <end position="200"/>
    </location>
</feature>
<dbReference type="InterPro" id="IPR018303">
    <property type="entry name" value="ATPase_P-typ_P_site"/>
</dbReference>
<dbReference type="GO" id="GO:0005886">
    <property type="term" value="C:plasma membrane"/>
    <property type="evidence" value="ECO:0007669"/>
    <property type="project" value="UniProtKB-SubCell"/>
</dbReference>
<dbReference type="PANTHER" id="PTHR43520:SF8">
    <property type="entry name" value="P-TYPE CU(+) TRANSPORTER"/>
    <property type="match status" value="1"/>
</dbReference>
<evidence type="ECO:0000256" key="2">
    <source>
        <dbReference type="ARBA" id="ARBA00006024"/>
    </source>
</evidence>
<dbReference type="FunFam" id="3.30.70.100:FF:000005">
    <property type="entry name" value="Copper-exporting P-type ATPase A"/>
    <property type="match status" value="1"/>
</dbReference>
<gene>
    <name evidence="12" type="ORF">C8D89_103287</name>
</gene>
<dbReference type="InterPro" id="IPR001757">
    <property type="entry name" value="P_typ_ATPase"/>
</dbReference>
<feature type="transmembrane region" description="Helical" evidence="10">
    <location>
        <begin position="334"/>
        <end position="355"/>
    </location>
</feature>
<feature type="transmembrane region" description="Helical" evidence="10">
    <location>
        <begin position="696"/>
        <end position="713"/>
    </location>
</feature>
<keyword evidence="3 10" id="KW-0812">Transmembrane</keyword>
<dbReference type="GO" id="GO:0005524">
    <property type="term" value="F:ATP binding"/>
    <property type="evidence" value="ECO:0007669"/>
    <property type="project" value="UniProtKB-UniRule"/>
</dbReference>
<dbReference type="InterPro" id="IPR059000">
    <property type="entry name" value="ATPase_P-type_domA"/>
</dbReference>
<evidence type="ECO:0000256" key="10">
    <source>
        <dbReference type="RuleBase" id="RU362081"/>
    </source>
</evidence>
<dbReference type="SUPFAM" id="SSF81653">
    <property type="entry name" value="Calcium ATPase, transduction domain A"/>
    <property type="match status" value="1"/>
</dbReference>
<dbReference type="SFLD" id="SFLDS00003">
    <property type="entry name" value="Haloacid_Dehalogenase"/>
    <property type="match status" value="1"/>
</dbReference>
<dbReference type="SUPFAM" id="SSF56784">
    <property type="entry name" value="HAD-like"/>
    <property type="match status" value="1"/>
</dbReference>
<dbReference type="InterPro" id="IPR036412">
    <property type="entry name" value="HAD-like_sf"/>
</dbReference>